<protein>
    <recommendedName>
        <fullName evidence="5">5-formyltetrahydrofolate cyclo-ligase</fullName>
        <ecNumber evidence="5">6.3.3.2</ecNumber>
    </recommendedName>
</protein>
<dbReference type="Pfam" id="PF01812">
    <property type="entry name" value="5-FTHF_cyc-lig"/>
    <property type="match status" value="1"/>
</dbReference>
<keyword evidence="2 4" id="KW-0547">Nucleotide-binding</keyword>
<dbReference type="Proteomes" id="UP000011885">
    <property type="component" value="Unassembled WGS sequence"/>
</dbReference>
<dbReference type="InterPro" id="IPR037171">
    <property type="entry name" value="NagB/RpiA_transferase-like"/>
</dbReference>
<dbReference type="GO" id="GO:0046872">
    <property type="term" value="F:metal ion binding"/>
    <property type="evidence" value="ECO:0007669"/>
    <property type="project" value="UniProtKB-KW"/>
</dbReference>
<evidence type="ECO:0000256" key="1">
    <source>
        <dbReference type="ARBA" id="ARBA00010638"/>
    </source>
</evidence>
<evidence type="ECO:0000256" key="5">
    <source>
        <dbReference type="RuleBase" id="RU361279"/>
    </source>
</evidence>
<dbReference type="RefSeq" id="WP_008682160.1">
    <property type="nucleotide sequence ID" value="NZ_ANOH01000275.1"/>
</dbReference>
<comment type="cofactor">
    <cofactor evidence="5">
        <name>Mg(2+)</name>
        <dbReference type="ChEBI" id="CHEBI:18420"/>
    </cofactor>
</comment>
<dbReference type="GO" id="GO:0030272">
    <property type="term" value="F:5-formyltetrahydrofolate cyclo-ligase activity"/>
    <property type="evidence" value="ECO:0007669"/>
    <property type="project" value="UniProtKB-EC"/>
</dbReference>
<feature type="region of interest" description="Disordered" evidence="6">
    <location>
        <begin position="1"/>
        <end position="32"/>
    </location>
</feature>
<keyword evidence="8" id="KW-1185">Reference proteome</keyword>
<evidence type="ECO:0000256" key="3">
    <source>
        <dbReference type="ARBA" id="ARBA00022840"/>
    </source>
</evidence>
<dbReference type="InterPro" id="IPR002698">
    <property type="entry name" value="FTHF_cligase"/>
</dbReference>
<evidence type="ECO:0000313" key="7">
    <source>
        <dbReference type="EMBL" id="EMI54491.1"/>
    </source>
</evidence>
<keyword evidence="5" id="KW-0479">Metal-binding</keyword>
<dbReference type="EC" id="6.3.3.2" evidence="5"/>
<reference evidence="7 8" key="1">
    <citation type="journal article" date="2013" name="Mar. Genomics">
        <title>Expression of sulfatases in Rhodopirellula baltica and the diversity of sulfatases in the genus Rhodopirellula.</title>
        <authorList>
            <person name="Wegner C.E."/>
            <person name="Richter-Heitmann T."/>
            <person name="Klindworth A."/>
            <person name="Klockow C."/>
            <person name="Richter M."/>
            <person name="Achstetter T."/>
            <person name="Glockner F.O."/>
            <person name="Harder J."/>
        </authorList>
    </citation>
    <scope>NUCLEOTIDE SEQUENCE [LARGE SCALE GENOMIC DNA]</scope>
    <source>
        <strain evidence="7 8">SM41</strain>
    </source>
</reference>
<keyword evidence="3 4" id="KW-0067">ATP-binding</keyword>
<feature type="binding site" evidence="4">
    <location>
        <position position="59"/>
    </location>
    <ligand>
        <name>substrate</name>
    </ligand>
</feature>
<gene>
    <name evidence="7" type="ORF">RSSM_04086</name>
</gene>
<name>M5U9F8_9BACT</name>
<dbReference type="Gene3D" id="3.40.50.10420">
    <property type="entry name" value="NagB/RpiA/CoA transferase-like"/>
    <property type="match status" value="1"/>
</dbReference>
<evidence type="ECO:0000256" key="2">
    <source>
        <dbReference type="ARBA" id="ARBA00022741"/>
    </source>
</evidence>
<dbReference type="PATRIC" id="fig|1263870.3.peg.4327"/>
<dbReference type="AlphaFoldDB" id="M5U9F8"/>
<dbReference type="PANTHER" id="PTHR23407:SF1">
    <property type="entry name" value="5-FORMYLTETRAHYDROFOLATE CYCLO-LIGASE"/>
    <property type="match status" value="1"/>
</dbReference>
<evidence type="ECO:0000256" key="4">
    <source>
        <dbReference type="PIRSR" id="PIRSR006806-1"/>
    </source>
</evidence>
<keyword evidence="5" id="KW-0460">Magnesium</keyword>
<dbReference type="EMBL" id="ANOH01000275">
    <property type="protein sequence ID" value="EMI54491.1"/>
    <property type="molecule type" value="Genomic_DNA"/>
</dbReference>
<dbReference type="GO" id="GO:0005524">
    <property type="term" value="F:ATP binding"/>
    <property type="evidence" value="ECO:0007669"/>
    <property type="project" value="UniProtKB-KW"/>
</dbReference>
<dbReference type="GO" id="GO:0035999">
    <property type="term" value="P:tetrahydrofolate interconversion"/>
    <property type="evidence" value="ECO:0007669"/>
    <property type="project" value="TreeGrafter"/>
</dbReference>
<dbReference type="OrthoDB" id="9801938at2"/>
<dbReference type="GO" id="GO:0009396">
    <property type="term" value="P:folic acid-containing compound biosynthetic process"/>
    <property type="evidence" value="ECO:0007669"/>
    <property type="project" value="TreeGrafter"/>
</dbReference>
<organism evidence="7 8">
    <name type="scientific">Rhodopirellula sallentina SM41</name>
    <dbReference type="NCBI Taxonomy" id="1263870"/>
    <lineage>
        <taxon>Bacteria</taxon>
        <taxon>Pseudomonadati</taxon>
        <taxon>Planctomycetota</taxon>
        <taxon>Planctomycetia</taxon>
        <taxon>Pirellulales</taxon>
        <taxon>Pirellulaceae</taxon>
        <taxon>Rhodopirellula</taxon>
    </lineage>
</organism>
<dbReference type="PANTHER" id="PTHR23407">
    <property type="entry name" value="ATPASE INHIBITOR/5-FORMYLTETRAHYDROFOLATE CYCLO-LIGASE"/>
    <property type="match status" value="1"/>
</dbReference>
<comment type="similarity">
    <text evidence="1 5">Belongs to the 5-formyltetrahydrofolate cyclo-ligase family.</text>
</comment>
<dbReference type="NCBIfam" id="TIGR02727">
    <property type="entry name" value="MTHFS_bact"/>
    <property type="match status" value="1"/>
</dbReference>
<comment type="catalytic activity">
    <reaction evidence="5">
        <text>(6S)-5-formyl-5,6,7,8-tetrahydrofolate + ATP = (6R)-5,10-methenyltetrahydrofolate + ADP + phosphate</text>
        <dbReference type="Rhea" id="RHEA:10488"/>
        <dbReference type="ChEBI" id="CHEBI:30616"/>
        <dbReference type="ChEBI" id="CHEBI:43474"/>
        <dbReference type="ChEBI" id="CHEBI:57455"/>
        <dbReference type="ChEBI" id="CHEBI:57457"/>
        <dbReference type="ChEBI" id="CHEBI:456216"/>
        <dbReference type="EC" id="6.3.3.2"/>
    </reaction>
</comment>
<accession>M5U9F8</accession>
<dbReference type="PIRSF" id="PIRSF006806">
    <property type="entry name" value="FTHF_cligase"/>
    <property type="match status" value="1"/>
</dbReference>
<keyword evidence="7" id="KW-0436">Ligase</keyword>
<evidence type="ECO:0000256" key="6">
    <source>
        <dbReference type="SAM" id="MobiDB-lite"/>
    </source>
</evidence>
<dbReference type="SUPFAM" id="SSF100950">
    <property type="entry name" value="NagB/RpiA/CoA transferase-like"/>
    <property type="match status" value="1"/>
</dbReference>
<feature type="binding site" evidence="4">
    <location>
        <begin position="145"/>
        <end position="153"/>
    </location>
    <ligand>
        <name>ATP</name>
        <dbReference type="ChEBI" id="CHEBI:30616"/>
    </ligand>
</feature>
<feature type="binding site" evidence="4">
    <location>
        <begin position="15"/>
        <end position="19"/>
    </location>
    <ligand>
        <name>ATP</name>
        <dbReference type="ChEBI" id="CHEBI:30616"/>
    </ligand>
</feature>
<dbReference type="InterPro" id="IPR024185">
    <property type="entry name" value="FTHF_cligase-like_sf"/>
</dbReference>
<evidence type="ECO:0000313" key="8">
    <source>
        <dbReference type="Proteomes" id="UP000011885"/>
    </source>
</evidence>
<feature type="binding site" evidence="4">
    <location>
        <position position="64"/>
    </location>
    <ligand>
        <name>substrate</name>
    </ligand>
</feature>
<comment type="caution">
    <text evidence="7">The sequence shown here is derived from an EMBL/GenBank/DDBJ whole genome shotgun (WGS) entry which is preliminary data.</text>
</comment>
<sequence>MTASSTSPDDLERTKQQIRAAAHSARDTEPDKDLASRAITDRLFTLPQYAAAEYVLWYIDVRSETRTRHALPEALEGGKNVVVPYCIGEELGLFHLESVDELATGRFGILEPKESLRPLKEKRVPIDRIDLILVPGVAFDRQGGRIGHGKGYYDKLLAGARTDTLRVALAYECQLFDEIPMMPHDVAMNLVITETAVYRVSETAA</sequence>
<proteinExistence type="inferred from homology"/>